<feature type="domain" description="DUF7793" evidence="1">
    <location>
        <begin position="14"/>
        <end position="124"/>
    </location>
</feature>
<dbReference type="RefSeq" id="WP_095131951.1">
    <property type="nucleotide sequence ID" value="NZ_NIBG01000003.1"/>
</dbReference>
<accession>A0A267MND8</accession>
<evidence type="ECO:0000313" key="3">
    <source>
        <dbReference type="Proteomes" id="UP000216024"/>
    </source>
</evidence>
<reference evidence="2 3" key="1">
    <citation type="submission" date="2017-06" db="EMBL/GenBank/DDBJ databases">
        <title>Draft genome sequence of anaerobic fermentative bacterium Anaeromicrobium sediminis DY2726D isolated from West Pacific Ocean sediments.</title>
        <authorList>
            <person name="Zeng X."/>
        </authorList>
    </citation>
    <scope>NUCLEOTIDE SEQUENCE [LARGE SCALE GENOMIC DNA]</scope>
    <source>
        <strain evidence="2 3">DY2726D</strain>
    </source>
</reference>
<keyword evidence="3" id="KW-1185">Reference proteome</keyword>
<organism evidence="2 3">
    <name type="scientific">Anaeromicrobium sediminis</name>
    <dbReference type="NCBI Taxonomy" id="1478221"/>
    <lineage>
        <taxon>Bacteria</taxon>
        <taxon>Bacillati</taxon>
        <taxon>Bacillota</taxon>
        <taxon>Clostridia</taxon>
        <taxon>Peptostreptococcales</taxon>
        <taxon>Thermotaleaceae</taxon>
        <taxon>Anaeromicrobium</taxon>
    </lineage>
</organism>
<proteinExistence type="predicted"/>
<dbReference type="EMBL" id="NIBG01000003">
    <property type="protein sequence ID" value="PAB60438.1"/>
    <property type="molecule type" value="Genomic_DNA"/>
</dbReference>
<sequence length="125" mass="14682">MLQYETEYAKIEPLNNKILKITLINNPIIDIDEAKHLCDYVRKNVIKSCLFVDLREIKFCTKEAMEYLLTADVHSRFKATAVLAKGTIGLDTFYTNLYFRLKSHSSNIRLFTSEFKGTNWLKEYF</sequence>
<evidence type="ECO:0000259" key="1">
    <source>
        <dbReference type="Pfam" id="PF25056"/>
    </source>
</evidence>
<gene>
    <name evidence="2" type="ORF">CCE28_05955</name>
</gene>
<name>A0A267MND8_9FIRM</name>
<protein>
    <recommendedName>
        <fullName evidence="1">DUF7793 domain-containing protein</fullName>
    </recommendedName>
</protein>
<comment type="caution">
    <text evidence="2">The sequence shown here is derived from an EMBL/GenBank/DDBJ whole genome shotgun (WGS) entry which is preliminary data.</text>
</comment>
<dbReference type="Pfam" id="PF25056">
    <property type="entry name" value="DUF7793"/>
    <property type="match status" value="1"/>
</dbReference>
<evidence type="ECO:0000313" key="2">
    <source>
        <dbReference type="EMBL" id="PAB60438.1"/>
    </source>
</evidence>
<dbReference type="AlphaFoldDB" id="A0A267MND8"/>
<dbReference type="InterPro" id="IPR056695">
    <property type="entry name" value="DUF7793"/>
</dbReference>
<dbReference type="Proteomes" id="UP000216024">
    <property type="component" value="Unassembled WGS sequence"/>
</dbReference>